<dbReference type="InterPro" id="IPR024029">
    <property type="entry name" value="Pyridox_Oxase_FMN-dep"/>
</dbReference>
<dbReference type="RefSeq" id="WP_163611195.1">
    <property type="nucleotide sequence ID" value="NZ_JAAGWB010000030.1"/>
</dbReference>
<name>A0A6P0EVX8_9ACTN</name>
<dbReference type="Proteomes" id="UP000468828">
    <property type="component" value="Unassembled WGS sequence"/>
</dbReference>
<evidence type="ECO:0000313" key="2">
    <source>
        <dbReference type="EMBL" id="NEK94619.1"/>
    </source>
</evidence>
<evidence type="ECO:0000313" key="5">
    <source>
        <dbReference type="Proteomes" id="UP000471152"/>
    </source>
</evidence>
<dbReference type="AlphaFoldDB" id="A0A6P0EVX8"/>
<dbReference type="SUPFAM" id="SSF50475">
    <property type="entry name" value="FMN-binding split barrel"/>
    <property type="match status" value="1"/>
</dbReference>
<dbReference type="NCBIfam" id="TIGR04025">
    <property type="entry name" value="PPOX_FMN_DR2398"/>
    <property type="match status" value="1"/>
</dbReference>
<dbReference type="Proteomes" id="UP000471152">
    <property type="component" value="Unassembled WGS sequence"/>
</dbReference>
<dbReference type="PANTHER" id="PTHR42815:SF2">
    <property type="entry name" value="FAD-BINDING, PUTATIVE (AFU_ORTHOLOGUE AFUA_6G07600)-RELATED"/>
    <property type="match status" value="1"/>
</dbReference>
<evidence type="ECO:0000313" key="3">
    <source>
        <dbReference type="EMBL" id="NEN51507.1"/>
    </source>
</evidence>
<evidence type="ECO:0000313" key="4">
    <source>
        <dbReference type="Proteomes" id="UP000468828"/>
    </source>
</evidence>
<feature type="domain" description="Pyridoxamine 5'-phosphate oxidase N-terminal" evidence="1">
    <location>
        <begin position="26"/>
        <end position="146"/>
    </location>
</feature>
<dbReference type="InterPro" id="IPR012349">
    <property type="entry name" value="Split_barrel_FMN-bd"/>
</dbReference>
<reference evidence="2 4" key="1">
    <citation type="submission" date="2020-01" db="EMBL/GenBank/DDBJ databases">
        <title>the WGS Modestobacter muralis CPCC 204518.</title>
        <authorList>
            <person name="Jiang Z."/>
        </authorList>
    </citation>
    <scope>NUCLEOTIDE SEQUENCE [LARGE SCALE GENOMIC DNA]</scope>
    <source>
        <strain evidence="2 4">DSM 100205</strain>
    </source>
</reference>
<accession>A0A6P0EVX8</accession>
<protein>
    <submittedName>
        <fullName evidence="2">Pyridoxamine 5'-phosphate oxidase family protein</fullName>
    </submittedName>
</protein>
<dbReference type="EMBL" id="JAAGWH010000028">
    <property type="protein sequence ID" value="NEK94619.1"/>
    <property type="molecule type" value="Genomic_DNA"/>
</dbReference>
<gene>
    <name evidence="3" type="ORF">G3R41_11275</name>
    <name evidence="2" type="ORF">GCU67_10620</name>
</gene>
<dbReference type="InterPro" id="IPR011576">
    <property type="entry name" value="Pyridox_Oxase_N"/>
</dbReference>
<comment type="caution">
    <text evidence="2">The sequence shown here is derived from an EMBL/GenBank/DDBJ whole genome shotgun (WGS) entry which is preliminary data.</text>
</comment>
<organism evidence="2 4">
    <name type="scientific">Modestobacter muralis</name>
    <dbReference type="NCBI Taxonomy" id="1608614"/>
    <lineage>
        <taxon>Bacteria</taxon>
        <taxon>Bacillati</taxon>
        <taxon>Actinomycetota</taxon>
        <taxon>Actinomycetes</taxon>
        <taxon>Geodermatophilales</taxon>
        <taxon>Geodermatophilaceae</taxon>
        <taxon>Modestobacter</taxon>
    </lineage>
</organism>
<dbReference type="Gene3D" id="2.30.110.10">
    <property type="entry name" value="Electron Transport, Fmn-binding Protein, Chain A"/>
    <property type="match status" value="1"/>
</dbReference>
<keyword evidence="4" id="KW-1185">Reference proteome</keyword>
<dbReference type="EMBL" id="JAAGWB010000030">
    <property type="protein sequence ID" value="NEN51507.1"/>
    <property type="molecule type" value="Genomic_DNA"/>
</dbReference>
<dbReference type="PANTHER" id="PTHR42815">
    <property type="entry name" value="FAD-BINDING, PUTATIVE (AFU_ORTHOLOGUE AFUA_6G07600)-RELATED"/>
    <property type="match status" value="1"/>
</dbReference>
<sequence>MDDSTVLASYRPPSQLVQDKEIDRIDAHCAAFIGLSPFAMLSTASPDGWPEISPRGGGRGFVHVLDEHRLAMPDRTGNNRLDSLRNLAGNPRVALQFFVPGFEETLKVFGTTTLVEPDALEVDLTEFGKPPRSVLVVQVTSAYFHCAKAVMRAGLWDADAQVDRATFAPFGQVLRDHCALETPLPDDATIRADLAQEL</sequence>
<reference evidence="3 5" key="2">
    <citation type="submission" date="2020-02" db="EMBL/GenBank/DDBJ databases">
        <title>The WGS of Modestobacter muralis DSM 100205.</title>
        <authorList>
            <person name="Jiang Z."/>
        </authorList>
    </citation>
    <scope>NUCLEOTIDE SEQUENCE [LARGE SCALE GENOMIC DNA]</scope>
    <source>
        <strain evidence="3 5">DSM 100205</strain>
    </source>
</reference>
<dbReference type="Pfam" id="PF01243">
    <property type="entry name" value="PNPOx_N"/>
    <property type="match status" value="1"/>
</dbReference>
<evidence type="ECO:0000259" key="1">
    <source>
        <dbReference type="Pfam" id="PF01243"/>
    </source>
</evidence>
<proteinExistence type="predicted"/>